<feature type="transmembrane region" description="Helical" evidence="3">
    <location>
        <begin position="444"/>
        <end position="462"/>
    </location>
</feature>
<dbReference type="PRINTS" id="PR00081">
    <property type="entry name" value="GDHRDH"/>
</dbReference>
<keyword evidence="3" id="KW-0812">Transmembrane</keyword>
<dbReference type="SUPFAM" id="SSF51735">
    <property type="entry name" value="NAD(P)-binding Rossmann-fold domains"/>
    <property type="match status" value="5"/>
</dbReference>
<dbReference type="GO" id="GO:0016491">
    <property type="term" value="F:oxidoreductase activity"/>
    <property type="evidence" value="ECO:0007669"/>
    <property type="project" value="UniProtKB-KW"/>
</dbReference>
<dbReference type="InterPro" id="IPR002347">
    <property type="entry name" value="SDR_fam"/>
</dbReference>
<dbReference type="Gene3D" id="3.40.50.720">
    <property type="entry name" value="NAD(P)-binding Rossmann-like Domain"/>
    <property type="match status" value="5"/>
</dbReference>
<keyword evidence="5" id="KW-1185">Reference proteome</keyword>
<feature type="transmembrane region" description="Helical" evidence="3">
    <location>
        <begin position="329"/>
        <end position="350"/>
    </location>
</feature>
<dbReference type="InterPro" id="IPR036291">
    <property type="entry name" value="NAD(P)-bd_dom_sf"/>
</dbReference>
<protein>
    <submittedName>
        <fullName evidence="4">Uncharacterized protein</fullName>
    </submittedName>
</protein>
<dbReference type="GO" id="GO:0008202">
    <property type="term" value="P:steroid metabolic process"/>
    <property type="evidence" value="ECO:0007669"/>
    <property type="project" value="TreeGrafter"/>
</dbReference>
<gene>
    <name evidence="4" type="ORF">PMEA_00009514</name>
</gene>
<dbReference type="PANTHER" id="PTHR43313:SF50">
    <property type="entry name" value="GH26015P"/>
    <property type="match status" value="1"/>
</dbReference>
<dbReference type="PRINTS" id="PR00080">
    <property type="entry name" value="SDRFAMILY"/>
</dbReference>
<keyword evidence="2" id="KW-0560">Oxidoreductase</keyword>
<dbReference type="FunFam" id="3.40.50.720:FF:000084">
    <property type="entry name" value="Short-chain dehydrogenase reductase"/>
    <property type="match status" value="1"/>
</dbReference>
<dbReference type="PROSITE" id="PS00061">
    <property type="entry name" value="ADH_SHORT"/>
    <property type="match status" value="4"/>
</dbReference>
<dbReference type="Pfam" id="PF00106">
    <property type="entry name" value="adh_short"/>
    <property type="match status" value="5"/>
</dbReference>
<keyword evidence="3" id="KW-1133">Transmembrane helix</keyword>
<evidence type="ECO:0000313" key="4">
    <source>
        <dbReference type="EMBL" id="CAH3123187.1"/>
    </source>
</evidence>
<dbReference type="EMBL" id="CALNXJ010000019">
    <property type="protein sequence ID" value="CAH3123187.1"/>
    <property type="molecule type" value="Genomic_DNA"/>
</dbReference>
<comment type="similarity">
    <text evidence="1">Belongs to the short-chain dehydrogenases/reductases (SDR) family.</text>
</comment>
<name>A0AAU9WRM5_9CNID</name>
<dbReference type="InterPro" id="IPR020904">
    <property type="entry name" value="Sc_DH/Rdtase_CS"/>
</dbReference>
<proteinExistence type="inferred from homology"/>
<evidence type="ECO:0000313" key="5">
    <source>
        <dbReference type="Proteomes" id="UP001159428"/>
    </source>
</evidence>
<feature type="transmembrane region" description="Helical" evidence="3">
    <location>
        <begin position="1088"/>
        <end position="1109"/>
    </location>
</feature>
<organism evidence="4 5">
    <name type="scientific">Pocillopora meandrina</name>
    <dbReference type="NCBI Taxonomy" id="46732"/>
    <lineage>
        <taxon>Eukaryota</taxon>
        <taxon>Metazoa</taxon>
        <taxon>Cnidaria</taxon>
        <taxon>Anthozoa</taxon>
        <taxon>Hexacorallia</taxon>
        <taxon>Scleractinia</taxon>
        <taxon>Astrocoeniina</taxon>
        <taxon>Pocilloporidae</taxon>
        <taxon>Pocillopora</taxon>
    </lineage>
</organism>
<dbReference type="Proteomes" id="UP001159428">
    <property type="component" value="Unassembled WGS sequence"/>
</dbReference>
<comment type="caution">
    <text evidence="4">The sequence shown here is derived from an EMBL/GenBank/DDBJ whole genome shotgun (WGS) entry which is preliminary data.</text>
</comment>
<dbReference type="PANTHER" id="PTHR43313">
    <property type="entry name" value="SHORT-CHAIN DEHYDROGENASE/REDUCTASE FAMILY 9C"/>
    <property type="match status" value="1"/>
</dbReference>
<evidence type="ECO:0000256" key="2">
    <source>
        <dbReference type="ARBA" id="ARBA00023002"/>
    </source>
</evidence>
<evidence type="ECO:0000256" key="3">
    <source>
        <dbReference type="SAM" id="Phobius"/>
    </source>
</evidence>
<feature type="transmembrane region" description="Helical" evidence="3">
    <location>
        <begin position="1378"/>
        <end position="1398"/>
    </location>
</feature>
<keyword evidence="3" id="KW-0472">Membrane</keyword>
<evidence type="ECO:0000256" key="1">
    <source>
        <dbReference type="ARBA" id="ARBA00006484"/>
    </source>
</evidence>
<reference evidence="4 5" key="1">
    <citation type="submission" date="2022-05" db="EMBL/GenBank/DDBJ databases">
        <authorList>
            <consortium name="Genoscope - CEA"/>
            <person name="William W."/>
        </authorList>
    </citation>
    <scope>NUCLEOTIDE SEQUENCE [LARGE SCALE GENOMIC DNA]</scope>
</reference>
<sequence length="1408" mass="157480">MDKLLSILENDSLHFTYTTVAAAVILTLIISRFFSRRRSVDLDQKYVLITGCDSGFGRETAIRLDKMGACVLATCLTEEGEQSLKSATSDKLKTFQLDVTSSEQIKDLYEEIQGLLPSDQGIWGLVNNAGIAITGPIEWMPLQKSKRIANVNLWGLIDVTKTFLPLVKKTRGRVVNMSSMLGRVALPNVSSYCITKYGVQAFSDALRREMSPWGILVSIIEPGLFKTALAHIERNTQAAQELWDDLSPELKEEYGERKLTQLKKGISKFSENASPDTYKVVDAVIDALTSQRPNTRYAVGLDAKVSIFISFMPTFIGDSFFRKRRISNMLFTIVLAIVTFVSIYLILPIFSRKRNTDTLNIKDKHVLITGCDSGFGRGIALKLDKMGACVLATCLTKEGAQNLRSVASEKLKTFQMDVTDPQQIKQVFCKVNQLLEDSSAPVCTTMWFVIAGTAIFISFLWFSRKKRESVLNVNQKYVMLTGCDTGLGRQTAVRLHEMGAFVLATFLTKEGEQSLKAIISDRLKTYQLDVTNSEQIREVFYEVKQVIGKSGLWGLVNNAGILTVGPVEWIPLDAYKKVADVNLWGLIDVTKTFLPLVKRAKGRIVIVSSIAGVVSPQAFSPYCISKYGVEAFADALRREMRPFDVQVSVIEPGATRTPIVNDELLSARLKQFWDNLTEEKQREYGKQYLENVTNGFRDWCKSASEQVSHVIDGIVSPLTSQSPKKRYVIGQDAWKLKFLSYLPESLQDFVLREFPFKAVVPSDRDMFENSYMNATYYILKWVFLYLRGDEGEIGGRANKNVLITGCGSGFGKEIALRLDQLGFRVIATCRTKAGEESVRAICSDRVKTYCMDVTNVRQVHEVFESIKNEIPANKGLWGLVNNAGKLTVGMIEWQPLESLKEIADVNLWGMICVTKTFLPLIKRARGRVINVGSILGRITLPYMTAYSISKYGVEAFSDALRREMRPWGVNVSIIEAGAHKTKLVSGDVLVNQWQSLWDGLNEELKEEYGHEGLQKASPRTHKVVNSVVHALTSRNPQTRYVIGLDAKALVWLSMLPAEPSSLSLRLYFKDILDSTGRAMNLASFVTFLPSWLIVIIIGIVTFYSATYLLPKSKIDLTGKCVLITGCDQGFGRETAIRLDKMRACVIATCLTKEGEQSLRSVTSERLKTFQMDVTSSEQIRDVYSEVKKEISTAGLWGLVNNAGILSLCPIEWTPMEVFKHSADVNLWGMIDVTKTFLPLVKKTSGRVVNLSSMAGLISGNFYGSYSVSKYGVEAFSDALRREMLPWGIKVCILEPGSFLTNICAPDMFERQLREGWNKLTDDLKDEYGEEYLDRSIEIMRDGIYRMSNISQVVDTIVEALTSSSPSDRYLVGIDAKFLLVWLAQLPASIADFILHLAFNPPKQQAALS</sequence>
<feature type="transmembrane region" description="Helical" evidence="3">
    <location>
        <begin position="15"/>
        <end position="35"/>
    </location>
</feature>
<dbReference type="FunFam" id="3.40.50.720:FF:000074">
    <property type="entry name" value="Retinol dehydrogenase type 1"/>
    <property type="match status" value="1"/>
</dbReference>
<accession>A0AAU9WRM5</accession>